<dbReference type="CDD" id="cd08231">
    <property type="entry name" value="MDR_TM0436_like"/>
    <property type="match status" value="1"/>
</dbReference>
<evidence type="ECO:0000259" key="9">
    <source>
        <dbReference type="Pfam" id="PF08240"/>
    </source>
</evidence>
<dbReference type="SUPFAM" id="SSF51735">
    <property type="entry name" value="NAD(P)-binding Rossmann-fold domains"/>
    <property type="match status" value="1"/>
</dbReference>
<evidence type="ECO:0000256" key="7">
    <source>
        <dbReference type="ARBA" id="ARBA00023027"/>
    </source>
</evidence>
<dbReference type="EMBL" id="JASZZN010000005">
    <property type="protein sequence ID" value="MDM4015607.1"/>
    <property type="molecule type" value="Genomic_DNA"/>
</dbReference>
<keyword evidence="6" id="KW-0560">Oxidoreductase</keyword>
<organism evidence="10 11">
    <name type="scientific">Roseiconus lacunae</name>
    <dbReference type="NCBI Taxonomy" id="2605694"/>
    <lineage>
        <taxon>Bacteria</taxon>
        <taxon>Pseudomonadati</taxon>
        <taxon>Planctomycetota</taxon>
        <taxon>Planctomycetia</taxon>
        <taxon>Pirellulales</taxon>
        <taxon>Pirellulaceae</taxon>
        <taxon>Roseiconus</taxon>
    </lineage>
</organism>
<dbReference type="NCBIfam" id="TIGR03366">
    <property type="entry name" value="HpnZ_proposed"/>
    <property type="match status" value="1"/>
</dbReference>
<dbReference type="RefSeq" id="WP_289163105.1">
    <property type="nucleotide sequence ID" value="NZ_JASZZN010000005.1"/>
</dbReference>
<evidence type="ECO:0000256" key="6">
    <source>
        <dbReference type="ARBA" id="ARBA00023002"/>
    </source>
</evidence>
<dbReference type="Gene3D" id="3.90.180.10">
    <property type="entry name" value="Medium-chain alcohol dehydrogenases, catalytic domain"/>
    <property type="match status" value="1"/>
</dbReference>
<evidence type="ECO:0000256" key="3">
    <source>
        <dbReference type="ARBA" id="ARBA00013190"/>
    </source>
</evidence>
<keyword evidence="11" id="KW-1185">Reference proteome</keyword>
<sequence>MNRTAILFDAASKSLSTTQLPDAPLADGEVQIHVTCCTICGSDLHTFTGRRSAPPRCVLGHEIVGTIDRWGGSDPPQDIRGRKLVAGQRVTWAMAVGCGTCFYCRHGISQKCESLFKYGHETLRQHSTGGLSETCVLVPGTPIMPIPDSLDDTIACPANCATATVSAAMRLTLQTHPIEDATAMVIGAGMLGITAAAQLADRGARKIIVVDRDSNRLQIVGRFGATDTLVPEPSTDIPAAIRERTEGRGVDIAFDFAGFLPAVENCLQSIRIGGVAILAGSTFPSEPLKISPETILRRMLTIRGLHNYITEDLEDAVNFLERTRQRYPFHELISSPFSLNQIEDAFAYAIDEKPIRVAVRMDGS</sequence>
<dbReference type="Proteomes" id="UP001239462">
    <property type="component" value="Unassembled WGS sequence"/>
</dbReference>
<protein>
    <recommendedName>
        <fullName evidence="3">alcohol dehydrogenase</fullName>
        <ecNumber evidence="3">1.1.1.1</ecNumber>
    </recommendedName>
</protein>
<dbReference type="EC" id="1.1.1.1" evidence="3"/>
<feature type="domain" description="Alcohol dehydrogenase-like C-terminal" evidence="8">
    <location>
        <begin position="192"/>
        <end position="321"/>
    </location>
</feature>
<evidence type="ECO:0000259" key="8">
    <source>
        <dbReference type="Pfam" id="PF00107"/>
    </source>
</evidence>
<dbReference type="PANTHER" id="PTHR42940">
    <property type="entry name" value="ALCOHOL DEHYDROGENASE 1-RELATED"/>
    <property type="match status" value="1"/>
</dbReference>
<dbReference type="InterPro" id="IPR017743">
    <property type="entry name" value="ADH_phosphonate_catab-assoc"/>
</dbReference>
<proteinExistence type="inferred from homology"/>
<dbReference type="Gene3D" id="3.40.50.720">
    <property type="entry name" value="NAD(P)-binding Rossmann-like Domain"/>
    <property type="match status" value="1"/>
</dbReference>
<comment type="cofactor">
    <cofactor evidence="1">
        <name>Zn(2+)</name>
        <dbReference type="ChEBI" id="CHEBI:29105"/>
    </cofactor>
</comment>
<evidence type="ECO:0000256" key="1">
    <source>
        <dbReference type="ARBA" id="ARBA00001947"/>
    </source>
</evidence>
<feature type="domain" description="Alcohol dehydrogenase-like N-terminal" evidence="9">
    <location>
        <begin position="27"/>
        <end position="148"/>
    </location>
</feature>
<dbReference type="SUPFAM" id="SSF50129">
    <property type="entry name" value="GroES-like"/>
    <property type="match status" value="1"/>
</dbReference>
<evidence type="ECO:0000313" key="10">
    <source>
        <dbReference type="EMBL" id="MDM4015607.1"/>
    </source>
</evidence>
<dbReference type="InterPro" id="IPR011032">
    <property type="entry name" value="GroES-like_sf"/>
</dbReference>
<dbReference type="InterPro" id="IPR013154">
    <property type="entry name" value="ADH-like_N"/>
</dbReference>
<comment type="caution">
    <text evidence="10">The sequence shown here is derived from an EMBL/GenBank/DDBJ whole genome shotgun (WGS) entry which is preliminary data.</text>
</comment>
<dbReference type="InterPro" id="IPR036291">
    <property type="entry name" value="NAD(P)-bd_dom_sf"/>
</dbReference>
<keyword evidence="5" id="KW-0862">Zinc</keyword>
<accession>A0ABT7PGJ6</accession>
<reference evidence="10 11" key="1">
    <citation type="submission" date="2023-06" db="EMBL/GenBank/DDBJ databases">
        <title>Roseiconus lacunae JC819 isolated from Gulf of Mannar region, Tamil Nadu.</title>
        <authorList>
            <person name="Pk S."/>
            <person name="Ch S."/>
            <person name="Ch V.R."/>
        </authorList>
    </citation>
    <scope>NUCLEOTIDE SEQUENCE [LARGE SCALE GENOMIC DNA]</scope>
    <source>
        <strain evidence="10 11">JC819</strain>
    </source>
</reference>
<keyword evidence="7" id="KW-0520">NAD</keyword>
<dbReference type="PANTHER" id="PTHR42940:SF3">
    <property type="entry name" value="ALCOHOL DEHYDROGENASE 1-RELATED"/>
    <property type="match status" value="1"/>
</dbReference>
<comment type="similarity">
    <text evidence="2">Belongs to the zinc-containing alcohol dehydrogenase family.</text>
</comment>
<evidence type="ECO:0000313" key="11">
    <source>
        <dbReference type="Proteomes" id="UP001239462"/>
    </source>
</evidence>
<keyword evidence="4" id="KW-0479">Metal-binding</keyword>
<dbReference type="InterPro" id="IPR013149">
    <property type="entry name" value="ADH-like_C"/>
</dbReference>
<evidence type="ECO:0000256" key="2">
    <source>
        <dbReference type="ARBA" id="ARBA00008072"/>
    </source>
</evidence>
<name>A0ABT7PGJ6_9BACT</name>
<evidence type="ECO:0000256" key="5">
    <source>
        <dbReference type="ARBA" id="ARBA00022833"/>
    </source>
</evidence>
<dbReference type="Pfam" id="PF08240">
    <property type="entry name" value="ADH_N"/>
    <property type="match status" value="1"/>
</dbReference>
<evidence type="ECO:0000256" key="4">
    <source>
        <dbReference type="ARBA" id="ARBA00022723"/>
    </source>
</evidence>
<dbReference type="Pfam" id="PF00107">
    <property type="entry name" value="ADH_zinc_N"/>
    <property type="match status" value="1"/>
</dbReference>
<gene>
    <name evidence="10" type="ORF">QTN89_09220</name>
</gene>